<name>A0AAN5AIM2_9BACT</name>
<accession>A0AAN5AIM2</accession>
<dbReference type="EMBL" id="BQKE01000001">
    <property type="protein sequence ID" value="GJM59982.1"/>
    <property type="molecule type" value="Genomic_DNA"/>
</dbReference>
<evidence type="ECO:0000313" key="2">
    <source>
        <dbReference type="Proteomes" id="UP001310022"/>
    </source>
</evidence>
<keyword evidence="2" id="KW-1185">Reference proteome</keyword>
<proteinExistence type="predicted"/>
<dbReference type="AlphaFoldDB" id="A0AAN5AIM2"/>
<organism evidence="1 2">
    <name type="scientific">Persicobacter diffluens</name>
    <dbReference type="NCBI Taxonomy" id="981"/>
    <lineage>
        <taxon>Bacteria</taxon>
        <taxon>Pseudomonadati</taxon>
        <taxon>Bacteroidota</taxon>
        <taxon>Cytophagia</taxon>
        <taxon>Cytophagales</taxon>
        <taxon>Persicobacteraceae</taxon>
        <taxon>Persicobacter</taxon>
    </lineage>
</organism>
<protein>
    <submittedName>
        <fullName evidence="1">Uncharacterized protein</fullName>
    </submittedName>
</protein>
<sequence>MLSPGICLGVFLYFEMNKNLLFICFIIFTSTIVFGQRNGGAQFTQGLLNSSANNVGRYGQLGQALEKHINQKSETKEEKDIPLVVSVLDIDHPDISEKYIREKYPSLEFEAFEGDFTLPEGLTENTFILYWGLSTEKSSEKYIHVMLGEEYFPGQFQFYLDLDGNRDFSSEAPHRFKPNEMGEWFEIQKGMQPYKLYFTNPGYVKAQEKHSFENENVNEALEWHYGRERPVLMLQSSILSSSAPTKIGFNTTSGESVYYSSRVRSGFNGSLGLGLAYKGIQIMTSVFFEQREITDRYRSIRGNGGSSEDYSKGFFPKQSVGYKFNLSYDLRLGNGIYLVPYGAYEVGNFNSQSEFDPNFKFASGIETNKAFANYDLWEWGMGIKLILHRSTSLMLSAAFTNNNFTAVSYFKEVTPGTYFNDFEPLRVGVTLQTKLYSF</sequence>
<dbReference type="Proteomes" id="UP001310022">
    <property type="component" value="Unassembled WGS sequence"/>
</dbReference>
<comment type="caution">
    <text evidence="1">The sequence shown here is derived from an EMBL/GenBank/DDBJ whole genome shotgun (WGS) entry which is preliminary data.</text>
</comment>
<reference evidence="1 2" key="1">
    <citation type="submission" date="2021-12" db="EMBL/GenBank/DDBJ databases">
        <title>Genome sequencing of bacteria with rrn-lacking chromosome and rrn-plasmid.</title>
        <authorList>
            <person name="Anda M."/>
            <person name="Iwasaki W."/>
        </authorList>
    </citation>
    <scope>NUCLEOTIDE SEQUENCE [LARGE SCALE GENOMIC DNA]</scope>
    <source>
        <strain evidence="1 2">NBRC 15940</strain>
    </source>
</reference>
<evidence type="ECO:0000313" key="1">
    <source>
        <dbReference type="EMBL" id="GJM59982.1"/>
    </source>
</evidence>
<gene>
    <name evidence="1" type="ORF">PEDI_05340</name>
</gene>